<organism evidence="2 3">
    <name type="scientific">Kockovaella imperatae</name>
    <dbReference type="NCBI Taxonomy" id="4999"/>
    <lineage>
        <taxon>Eukaryota</taxon>
        <taxon>Fungi</taxon>
        <taxon>Dikarya</taxon>
        <taxon>Basidiomycota</taxon>
        <taxon>Agaricomycotina</taxon>
        <taxon>Tremellomycetes</taxon>
        <taxon>Tremellales</taxon>
        <taxon>Cuniculitremaceae</taxon>
        <taxon>Kockovaella</taxon>
    </lineage>
</organism>
<reference evidence="2 3" key="1">
    <citation type="submission" date="2017-03" db="EMBL/GenBank/DDBJ databases">
        <title>Widespread Adenine N6-methylation of Active Genes in Fungi.</title>
        <authorList>
            <consortium name="DOE Joint Genome Institute"/>
            <person name="Mondo S.J."/>
            <person name="Dannebaum R.O."/>
            <person name="Kuo R.C."/>
            <person name="Louie K.B."/>
            <person name="Bewick A.J."/>
            <person name="Labutti K."/>
            <person name="Haridas S."/>
            <person name="Kuo A."/>
            <person name="Salamov A."/>
            <person name="Ahrendt S.R."/>
            <person name="Lau R."/>
            <person name="Bowen B.P."/>
            <person name="Lipzen A."/>
            <person name="Sullivan W."/>
            <person name="Andreopoulos W.B."/>
            <person name="Clum A."/>
            <person name="Lindquist E."/>
            <person name="Daum C."/>
            <person name="Northen T.R."/>
            <person name="Ramamoorthy G."/>
            <person name="Schmitz R.J."/>
            <person name="Gryganskyi A."/>
            <person name="Culley D."/>
            <person name="Magnuson J."/>
            <person name="James T.Y."/>
            <person name="O'Malley M.A."/>
            <person name="Stajich J.E."/>
            <person name="Spatafora J.W."/>
            <person name="Visel A."/>
            <person name="Grigoriev I.V."/>
        </authorList>
    </citation>
    <scope>NUCLEOTIDE SEQUENCE [LARGE SCALE GENOMIC DNA]</scope>
    <source>
        <strain evidence="2 3">NRRL Y-17943</strain>
    </source>
</reference>
<feature type="chain" id="PRO_5010997410" evidence="1">
    <location>
        <begin position="17"/>
        <end position="160"/>
    </location>
</feature>
<proteinExistence type="predicted"/>
<keyword evidence="1" id="KW-0732">Signal</keyword>
<accession>A0A1Y1U923</accession>
<dbReference type="EMBL" id="NBSH01000014">
    <property type="protein sequence ID" value="ORX34531.1"/>
    <property type="molecule type" value="Genomic_DNA"/>
</dbReference>
<dbReference type="OrthoDB" id="2573925at2759"/>
<evidence type="ECO:0000256" key="1">
    <source>
        <dbReference type="SAM" id="SignalP"/>
    </source>
</evidence>
<dbReference type="AlphaFoldDB" id="A0A1Y1U923"/>
<keyword evidence="3" id="KW-1185">Reference proteome</keyword>
<dbReference type="RefSeq" id="XP_021868794.1">
    <property type="nucleotide sequence ID" value="XM_022018640.1"/>
</dbReference>
<sequence length="160" mass="18437">MFRQLFVLCTLACVLAAPPFRRISKPVTRSSTVDKRDALSYSSPYRYDDETSDEWESVALVEEEGGGYYDEEEDDEKCSSECSPQYDRYGRSLPLCSRESLKHTFACAKCIDATWSYDKWDESAMAEYERISNACTDWNDGQQPWTYEQVGPLDRALKRA</sequence>
<gene>
    <name evidence="2" type="ORF">BD324DRAFT_653304</name>
</gene>
<dbReference type="InParanoid" id="A0A1Y1U923"/>
<evidence type="ECO:0000313" key="3">
    <source>
        <dbReference type="Proteomes" id="UP000193218"/>
    </source>
</evidence>
<evidence type="ECO:0000313" key="2">
    <source>
        <dbReference type="EMBL" id="ORX34531.1"/>
    </source>
</evidence>
<feature type="signal peptide" evidence="1">
    <location>
        <begin position="1"/>
        <end position="16"/>
    </location>
</feature>
<protein>
    <submittedName>
        <fullName evidence="2">Uncharacterized protein</fullName>
    </submittedName>
</protein>
<dbReference type="GeneID" id="33560449"/>
<name>A0A1Y1U923_9TREE</name>
<comment type="caution">
    <text evidence="2">The sequence shown here is derived from an EMBL/GenBank/DDBJ whole genome shotgun (WGS) entry which is preliminary data.</text>
</comment>
<dbReference type="Proteomes" id="UP000193218">
    <property type="component" value="Unassembled WGS sequence"/>
</dbReference>